<dbReference type="PANTHER" id="PTHR33395:SF22">
    <property type="entry name" value="REVERSE TRANSCRIPTASE DOMAIN-CONTAINING PROTEIN"/>
    <property type="match status" value="1"/>
</dbReference>
<protein>
    <submittedName>
        <fullName evidence="2">Uncharacterized protein</fullName>
    </submittedName>
</protein>
<gene>
    <name evidence="2" type="ORF">QYF61_013743</name>
</gene>
<dbReference type="EMBL" id="JAUNZN010000001">
    <property type="protein sequence ID" value="KAK4830814.1"/>
    <property type="molecule type" value="Genomic_DNA"/>
</dbReference>
<evidence type="ECO:0000313" key="2">
    <source>
        <dbReference type="EMBL" id="KAK4830814.1"/>
    </source>
</evidence>
<dbReference type="Proteomes" id="UP001333110">
    <property type="component" value="Unassembled WGS sequence"/>
</dbReference>
<dbReference type="AlphaFoldDB" id="A0AAN7NUQ1"/>
<reference evidence="2 3" key="1">
    <citation type="journal article" date="2023" name="J. Hered.">
        <title>Chromosome-level genome of the wood stork (Mycteria americana) provides insight into avian chromosome evolution.</title>
        <authorList>
            <person name="Flamio R. Jr."/>
            <person name="Ramstad K.M."/>
        </authorList>
    </citation>
    <scope>NUCLEOTIDE SEQUENCE [LARGE SCALE GENOMIC DNA]</scope>
    <source>
        <strain evidence="2">JAX WOST 10</strain>
    </source>
</reference>
<dbReference type="GO" id="GO:0007508">
    <property type="term" value="P:larval heart development"/>
    <property type="evidence" value="ECO:0007669"/>
    <property type="project" value="TreeGrafter"/>
</dbReference>
<feature type="compositionally biased region" description="Basic and acidic residues" evidence="1">
    <location>
        <begin position="183"/>
        <end position="192"/>
    </location>
</feature>
<evidence type="ECO:0000256" key="1">
    <source>
        <dbReference type="SAM" id="MobiDB-lite"/>
    </source>
</evidence>
<organism evidence="2 3">
    <name type="scientific">Mycteria americana</name>
    <name type="common">Wood stork</name>
    <dbReference type="NCBI Taxonomy" id="33587"/>
    <lineage>
        <taxon>Eukaryota</taxon>
        <taxon>Metazoa</taxon>
        <taxon>Chordata</taxon>
        <taxon>Craniata</taxon>
        <taxon>Vertebrata</taxon>
        <taxon>Euteleostomi</taxon>
        <taxon>Archelosauria</taxon>
        <taxon>Archosauria</taxon>
        <taxon>Dinosauria</taxon>
        <taxon>Saurischia</taxon>
        <taxon>Theropoda</taxon>
        <taxon>Coelurosauria</taxon>
        <taxon>Aves</taxon>
        <taxon>Neognathae</taxon>
        <taxon>Neoaves</taxon>
        <taxon>Aequornithes</taxon>
        <taxon>Ciconiiformes</taxon>
        <taxon>Ciconiidae</taxon>
        <taxon>Mycteria</taxon>
    </lineage>
</organism>
<sequence>MAEGTSVKALLPEGELDGWQNQALLRGAQQQGKSNDHNKKEAYRKWKQERATKEEYRNITWAWKDRMRKVKAWLESKLMRDLECNHKGFNTFVSNIRKTRENVGLLLSGGLCLQDMDKAEMFNTFFALGFTGPDRTHWRLLRELTSVIMKLLSVITERLWWLEEVPDAWRKANVSAVIRKGKSEELRAHEPHTSLQESDGAGSHGSLEEGVGKSKSKVPALGWDNPMHQYRLGV</sequence>
<evidence type="ECO:0000313" key="3">
    <source>
        <dbReference type="Proteomes" id="UP001333110"/>
    </source>
</evidence>
<feature type="region of interest" description="Disordered" evidence="1">
    <location>
        <begin position="183"/>
        <end position="222"/>
    </location>
</feature>
<name>A0AAN7NUQ1_MYCAM</name>
<dbReference type="GO" id="GO:0031012">
    <property type="term" value="C:extracellular matrix"/>
    <property type="evidence" value="ECO:0007669"/>
    <property type="project" value="TreeGrafter"/>
</dbReference>
<accession>A0AAN7NUQ1</accession>
<dbReference type="PANTHER" id="PTHR33395">
    <property type="entry name" value="TRANSCRIPTASE, PUTATIVE-RELATED-RELATED"/>
    <property type="match status" value="1"/>
</dbReference>
<dbReference type="GO" id="GO:0061343">
    <property type="term" value="P:cell adhesion involved in heart morphogenesis"/>
    <property type="evidence" value="ECO:0007669"/>
    <property type="project" value="TreeGrafter"/>
</dbReference>
<comment type="caution">
    <text evidence="2">The sequence shown here is derived from an EMBL/GenBank/DDBJ whole genome shotgun (WGS) entry which is preliminary data.</text>
</comment>
<keyword evidence="3" id="KW-1185">Reference proteome</keyword>
<proteinExistence type="predicted"/>